<evidence type="ECO:0000256" key="1">
    <source>
        <dbReference type="ARBA" id="ARBA00022741"/>
    </source>
</evidence>
<dbReference type="GO" id="GO:0008270">
    <property type="term" value="F:zinc ion binding"/>
    <property type="evidence" value="ECO:0007669"/>
    <property type="project" value="InterPro"/>
</dbReference>
<feature type="domain" description="ATP-cone" evidence="4">
    <location>
        <begin position="7"/>
        <end position="94"/>
    </location>
</feature>
<evidence type="ECO:0000259" key="4">
    <source>
        <dbReference type="PROSITE" id="PS51161"/>
    </source>
</evidence>
<evidence type="ECO:0000256" key="2">
    <source>
        <dbReference type="ARBA" id="ARBA00022840"/>
    </source>
</evidence>
<evidence type="ECO:0000256" key="3">
    <source>
        <dbReference type="PROSITE-ProRule" id="PRU00492"/>
    </source>
</evidence>
<proteinExistence type="predicted"/>
<organism evidence="5 6">
    <name type="scientific">Thermoproteus tenax (strain ATCC 35583 / DSM 2078 / JCM 9277 / NBRC 100435 / Kra 1)</name>
    <dbReference type="NCBI Taxonomy" id="768679"/>
    <lineage>
        <taxon>Archaea</taxon>
        <taxon>Thermoproteota</taxon>
        <taxon>Thermoprotei</taxon>
        <taxon>Thermoproteales</taxon>
        <taxon>Thermoproteaceae</taxon>
        <taxon>Thermoproteus</taxon>
    </lineage>
</organism>
<dbReference type="EMBL" id="FN869859">
    <property type="protein sequence ID" value="CCC80905.1"/>
    <property type="molecule type" value="Genomic_DNA"/>
</dbReference>
<dbReference type="GO" id="GO:0005524">
    <property type="term" value="F:ATP binding"/>
    <property type="evidence" value="ECO:0007669"/>
    <property type="project" value="UniProtKB-UniRule"/>
</dbReference>
<dbReference type="eggNOG" id="arCOG03714">
    <property type="taxonomic scope" value="Archaea"/>
</dbReference>
<keyword evidence="1 3" id="KW-0547">Nucleotide-binding</keyword>
<dbReference type="HOGENOM" id="CLU_2406518_0_0_2"/>
<dbReference type="Pfam" id="PF03477">
    <property type="entry name" value="ATP-cone"/>
    <property type="match status" value="1"/>
</dbReference>
<dbReference type="STRING" id="768679.TTX_0226"/>
<name>G4RMW1_THETK</name>
<dbReference type="GeneID" id="11263238"/>
<dbReference type="PANTHER" id="PTHR30455">
    <property type="entry name" value="TRANSCRIPTIONAL REPRESSOR NRDR"/>
    <property type="match status" value="1"/>
</dbReference>
<evidence type="ECO:0000313" key="5">
    <source>
        <dbReference type="EMBL" id="CCC80905.1"/>
    </source>
</evidence>
<evidence type="ECO:0000313" key="6">
    <source>
        <dbReference type="Proteomes" id="UP000002654"/>
    </source>
</evidence>
<dbReference type="PROSITE" id="PS51161">
    <property type="entry name" value="ATP_CONE"/>
    <property type="match status" value="1"/>
</dbReference>
<dbReference type="PANTHER" id="PTHR30455:SF2">
    <property type="entry name" value="TRANSCRIPTIONAL REPRESSOR NRDR"/>
    <property type="match status" value="1"/>
</dbReference>
<dbReference type="Proteomes" id="UP000002654">
    <property type="component" value="Chromosome"/>
</dbReference>
<dbReference type="InterPro" id="IPR003796">
    <property type="entry name" value="RNR_NrdR-like"/>
</dbReference>
<dbReference type="PATRIC" id="fig|768679.9.peg.236"/>
<accession>G4RMW1</accession>
<protein>
    <submittedName>
        <fullName evidence="5">ATP cone domain-containing protein</fullName>
    </submittedName>
</protein>
<dbReference type="PaxDb" id="768679-TTX_0226"/>
<dbReference type="GO" id="GO:0045892">
    <property type="term" value="P:negative regulation of DNA-templated transcription"/>
    <property type="evidence" value="ECO:0007669"/>
    <property type="project" value="InterPro"/>
</dbReference>
<keyword evidence="6" id="KW-1185">Reference proteome</keyword>
<dbReference type="InterPro" id="IPR005144">
    <property type="entry name" value="ATP-cone_dom"/>
</dbReference>
<dbReference type="OrthoDB" id="39386at2157"/>
<reference evidence="5 6" key="1">
    <citation type="journal article" date="2011" name="PLoS ONE">
        <title>The complete genome sequence of Thermoproteus tenax: a physiologically versatile member of the Crenarchaeota.</title>
        <authorList>
            <person name="Siebers B."/>
            <person name="Zaparty M."/>
            <person name="Raddatz G."/>
            <person name="Tjaden B."/>
            <person name="Albers S.V."/>
            <person name="Bell S.D."/>
            <person name="Blombach F."/>
            <person name="Kletzin A."/>
            <person name="Kyrpides N."/>
            <person name="Lanz C."/>
            <person name="Plagens A."/>
            <person name="Rampp M."/>
            <person name="Rosinus A."/>
            <person name="von Jan M."/>
            <person name="Makarova K.S."/>
            <person name="Klenk H.P."/>
            <person name="Schuster S.C."/>
            <person name="Hensel R."/>
        </authorList>
    </citation>
    <scope>NUCLEOTIDE SEQUENCE [LARGE SCALE GENOMIC DNA]</scope>
    <source>
        <strain evidence="6">ATCC 35583 / DSM 2078 / JCM 9277 / NBRC 100435 / Kra 1</strain>
    </source>
</reference>
<sequence length="97" mass="11094">MPTVSPVKVIKRDGRIEEFIPEKIVVSILKAGAPPEIARKIARKIECALDDGPESVTTVELTKFILGELKRLNEEWYRNWIAYDRSVKGRDTERELA</sequence>
<dbReference type="RefSeq" id="WP_014126162.1">
    <property type="nucleotide sequence ID" value="NC_016070.1"/>
</dbReference>
<gene>
    <name evidence="5" type="ordered locus">TTX_0226</name>
</gene>
<dbReference type="KEGG" id="ttn:TTX_0226"/>
<keyword evidence="2 3" id="KW-0067">ATP-binding</keyword>
<dbReference type="AlphaFoldDB" id="G4RMW1"/>